<dbReference type="InterPro" id="IPR003737">
    <property type="entry name" value="GlcNAc_PI_deacetylase-related"/>
</dbReference>
<dbReference type="EMBL" id="CASHTH010001687">
    <property type="protein sequence ID" value="CAI8018159.1"/>
    <property type="molecule type" value="Genomic_DNA"/>
</dbReference>
<dbReference type="InterPro" id="IPR024078">
    <property type="entry name" value="LmbE-like_dom_sf"/>
</dbReference>
<protein>
    <recommendedName>
        <fullName evidence="2">N-acetylglucosaminylphosphatidylinositol deacetylase</fullName>
        <ecNumber evidence="2">3.5.1.89</ecNumber>
    </recommendedName>
</protein>
<gene>
    <name evidence="3" type="ORF">GBAR_LOCUS10980</name>
</gene>
<dbReference type="GO" id="GO:0000225">
    <property type="term" value="F:N-acetylglucosaminylphosphatidylinositol deacetylase activity"/>
    <property type="evidence" value="ECO:0007669"/>
    <property type="project" value="UniProtKB-EC"/>
</dbReference>
<proteinExistence type="inferred from homology"/>
<dbReference type="AlphaFoldDB" id="A0AA35WF58"/>
<dbReference type="Gene3D" id="3.40.50.10320">
    <property type="entry name" value="LmbE-like"/>
    <property type="match status" value="1"/>
</dbReference>
<evidence type="ECO:0000256" key="1">
    <source>
        <dbReference type="ARBA" id="ARBA00006066"/>
    </source>
</evidence>
<name>A0AA35WF58_GEOBA</name>
<dbReference type="PANTHER" id="PTHR12993">
    <property type="entry name" value="N-ACETYLGLUCOSAMINYL-PHOSPHATIDYLINOSITOL DE-N-ACETYLASE-RELATED"/>
    <property type="match status" value="1"/>
</dbReference>
<evidence type="ECO:0000313" key="3">
    <source>
        <dbReference type="EMBL" id="CAI8018159.1"/>
    </source>
</evidence>
<organism evidence="3 4">
    <name type="scientific">Geodia barretti</name>
    <name type="common">Barrett's horny sponge</name>
    <dbReference type="NCBI Taxonomy" id="519541"/>
    <lineage>
        <taxon>Eukaryota</taxon>
        <taxon>Metazoa</taxon>
        <taxon>Porifera</taxon>
        <taxon>Demospongiae</taxon>
        <taxon>Heteroscleromorpha</taxon>
        <taxon>Tetractinellida</taxon>
        <taxon>Astrophorina</taxon>
        <taxon>Geodiidae</taxon>
        <taxon>Geodia</taxon>
    </lineage>
</organism>
<dbReference type="SUPFAM" id="SSF102588">
    <property type="entry name" value="LmbE-like"/>
    <property type="match status" value="1"/>
</dbReference>
<reference evidence="3" key="1">
    <citation type="submission" date="2023-03" db="EMBL/GenBank/DDBJ databases">
        <authorList>
            <person name="Steffen K."/>
            <person name="Cardenas P."/>
        </authorList>
    </citation>
    <scope>NUCLEOTIDE SEQUENCE</scope>
</reference>
<comment type="similarity">
    <text evidence="1">Belongs to the PIGL family.</text>
</comment>
<keyword evidence="4" id="KW-1185">Reference proteome</keyword>
<comment type="caution">
    <text evidence="3">The sequence shown here is derived from an EMBL/GenBank/DDBJ whole genome shotgun (WGS) entry which is preliminary data.</text>
</comment>
<accession>A0AA35WF58</accession>
<dbReference type="EC" id="3.5.1.89" evidence="2"/>
<sequence>MSIRPYAVTRDRLNSHTIMPDHRLLILFAHPDDEAFPVGGTIAMHTARGVTARLITTTSGELGEIRQPGSATRQTIGEVRRGELAEAIKELGIESHEVLQYRDSGMAGWDDNHHPKAFVQASEHEVVARLVFEIRRFRPQVILTFGLDGLYGHPDHIAICNHATTAFRLAADDSAFPHHMALGIQPHQTDRLFYSVRPRGFRVHMAETLQAAGVDFPMPSSDRANDGADPETIDLTVDASDGLEAKMACIKRHFTQLQPDWPYERVPREVAASVIGVEHFIRAEPPVLDGETVPADFFAGL</sequence>
<evidence type="ECO:0000256" key="2">
    <source>
        <dbReference type="ARBA" id="ARBA00012176"/>
    </source>
</evidence>
<dbReference type="PANTHER" id="PTHR12993:SF26">
    <property type="entry name" value="1D-MYO-INOSITOL 2-ACETAMIDO-2-DEOXY-ALPHA-D-GLUCOPYRANOSIDE DEACETYLASE"/>
    <property type="match status" value="1"/>
</dbReference>
<evidence type="ECO:0000313" key="4">
    <source>
        <dbReference type="Proteomes" id="UP001174909"/>
    </source>
</evidence>
<dbReference type="Proteomes" id="UP001174909">
    <property type="component" value="Unassembled WGS sequence"/>
</dbReference>
<dbReference type="Pfam" id="PF02585">
    <property type="entry name" value="PIG-L"/>
    <property type="match status" value="1"/>
</dbReference>